<dbReference type="InterPro" id="IPR002156">
    <property type="entry name" value="RNaseH_domain"/>
</dbReference>
<evidence type="ECO:0000259" key="2">
    <source>
        <dbReference type="PROSITE" id="PS50879"/>
    </source>
</evidence>
<dbReference type="InterPro" id="IPR012337">
    <property type="entry name" value="RNaseH-like_sf"/>
</dbReference>
<dbReference type="Proteomes" id="UP001303001">
    <property type="component" value="Chromosome"/>
</dbReference>
<dbReference type="InterPro" id="IPR029033">
    <property type="entry name" value="His_PPase_superfam"/>
</dbReference>
<feature type="region of interest" description="Disordered" evidence="1">
    <location>
        <begin position="163"/>
        <end position="188"/>
    </location>
</feature>
<dbReference type="CDD" id="cd09279">
    <property type="entry name" value="RNase_HI_like"/>
    <property type="match status" value="1"/>
</dbReference>
<dbReference type="PANTHER" id="PTHR48100">
    <property type="entry name" value="BROAD-SPECIFICITY PHOSPHATASE YOR283W-RELATED"/>
    <property type="match status" value="1"/>
</dbReference>
<dbReference type="NCBIfam" id="NF005567">
    <property type="entry name" value="PRK07238.1"/>
    <property type="match status" value="1"/>
</dbReference>
<dbReference type="SUPFAM" id="SSF53254">
    <property type="entry name" value="Phosphoglycerate mutase-like"/>
    <property type="match status" value="1"/>
</dbReference>
<gene>
    <name evidence="3" type="ORF">RMN56_19770</name>
</gene>
<accession>A0ABY9ZQJ7</accession>
<dbReference type="Gene3D" id="3.40.50.1240">
    <property type="entry name" value="Phosphoglycerate mutase-like"/>
    <property type="match status" value="1"/>
</dbReference>
<evidence type="ECO:0000313" key="4">
    <source>
        <dbReference type="Proteomes" id="UP001303001"/>
    </source>
</evidence>
<dbReference type="InterPro" id="IPR036397">
    <property type="entry name" value="RNaseH_sf"/>
</dbReference>
<dbReference type="PIRSF" id="PIRSF036922">
    <property type="entry name" value="RNaseH_PGAM"/>
    <property type="match status" value="1"/>
</dbReference>
<dbReference type="InterPro" id="IPR014636">
    <property type="entry name" value="RNaseH/PGlycerate_mutase"/>
</dbReference>
<sequence length="395" mass="41231">MAVRAVVIEADGGSRGNPGPAGYGAVVRDPATGEVLAERAEAIGTATNNVAEYRGLIAGLEAAAELGAAEVEARMDSKLVVEQMCGRWQIKNPGLRPLAAQAAGLVGRFASVRFSWVPRERNKHADALANAAMDAAAGLAPSRPVEAPREAAAPDPAVREVAARAATARATGTDPATTPASWEPRPTEEATRLILVRHGETERTVQKRYSGRGDVPLTDRGRAQARATAARVAALAPSVAAVVSSPLARCVATAEAVAALVGNPPVRPDDDLIECDFGVWEGCTFAEVREGWAGELDAWLASTSIAPPEGESFVAVAERTGRAVDRLRRAYPGETVVVVSHVSPIKLVLRDALAAGDAFLHRLYLDTAGISVLDLYPDGGVAVRSVNDTSHLADV</sequence>
<dbReference type="SUPFAM" id="SSF53098">
    <property type="entry name" value="Ribonuclease H-like"/>
    <property type="match status" value="1"/>
</dbReference>
<feature type="compositionally biased region" description="Low complexity" evidence="1">
    <location>
        <begin position="163"/>
        <end position="180"/>
    </location>
</feature>
<dbReference type="Gene3D" id="3.30.420.10">
    <property type="entry name" value="Ribonuclease H-like superfamily/Ribonuclease H"/>
    <property type="match status" value="1"/>
</dbReference>
<dbReference type="CDD" id="cd07067">
    <property type="entry name" value="HP_PGM_like"/>
    <property type="match status" value="1"/>
</dbReference>
<dbReference type="Pfam" id="PF13456">
    <property type="entry name" value="RVT_3"/>
    <property type="match status" value="1"/>
</dbReference>
<keyword evidence="4" id="KW-1185">Reference proteome</keyword>
<dbReference type="InterPro" id="IPR013078">
    <property type="entry name" value="His_Pase_superF_clade-1"/>
</dbReference>
<dbReference type="SMART" id="SM00855">
    <property type="entry name" value="PGAM"/>
    <property type="match status" value="1"/>
</dbReference>
<organism evidence="3 4">
    <name type="scientific">Micromonospora halotolerans</name>
    <dbReference type="NCBI Taxonomy" id="709879"/>
    <lineage>
        <taxon>Bacteria</taxon>
        <taxon>Bacillati</taxon>
        <taxon>Actinomycetota</taxon>
        <taxon>Actinomycetes</taxon>
        <taxon>Micromonosporales</taxon>
        <taxon>Micromonosporaceae</taxon>
        <taxon>Micromonospora</taxon>
    </lineage>
</organism>
<evidence type="ECO:0000256" key="1">
    <source>
        <dbReference type="SAM" id="MobiDB-lite"/>
    </source>
</evidence>
<dbReference type="Pfam" id="PF00300">
    <property type="entry name" value="His_Phos_1"/>
    <property type="match status" value="1"/>
</dbReference>
<name>A0ABY9ZQJ7_9ACTN</name>
<protein>
    <submittedName>
        <fullName evidence="3">Bifunctional RNase H/acid phosphatase</fullName>
    </submittedName>
</protein>
<reference evidence="3 4" key="1">
    <citation type="submission" date="2023-09" db="EMBL/GenBank/DDBJ databases">
        <title>Micromonospora halotolerans DSM 45598 genome sequence.</title>
        <authorList>
            <person name="Mo P."/>
        </authorList>
    </citation>
    <scope>NUCLEOTIDE SEQUENCE [LARGE SCALE GENOMIC DNA]</scope>
    <source>
        <strain evidence="3 4">DSM 45598</strain>
    </source>
</reference>
<evidence type="ECO:0000313" key="3">
    <source>
        <dbReference type="EMBL" id="WNM37403.1"/>
    </source>
</evidence>
<dbReference type="PROSITE" id="PS50879">
    <property type="entry name" value="RNASE_H_1"/>
    <property type="match status" value="1"/>
</dbReference>
<dbReference type="RefSeq" id="WP_313718961.1">
    <property type="nucleotide sequence ID" value="NZ_CP134876.1"/>
</dbReference>
<proteinExistence type="predicted"/>
<feature type="domain" description="RNase H type-1" evidence="2">
    <location>
        <begin position="2"/>
        <end position="142"/>
    </location>
</feature>
<dbReference type="PANTHER" id="PTHR48100:SF62">
    <property type="entry name" value="GLUCOSYL-3-PHOSPHOGLYCERATE PHOSPHATASE"/>
    <property type="match status" value="1"/>
</dbReference>
<dbReference type="InterPro" id="IPR050275">
    <property type="entry name" value="PGM_Phosphatase"/>
</dbReference>
<dbReference type="EMBL" id="CP134876">
    <property type="protein sequence ID" value="WNM37403.1"/>
    <property type="molecule type" value="Genomic_DNA"/>
</dbReference>